<reference evidence="1" key="1">
    <citation type="submission" date="2018-10" db="EMBL/GenBank/DDBJ databases">
        <title>Hidden diversity of soil giant viruses.</title>
        <authorList>
            <person name="Schulz F."/>
            <person name="Alteio L."/>
            <person name="Goudeau D."/>
            <person name="Ryan E.M."/>
            <person name="Malmstrom R.R."/>
            <person name="Blanchard J."/>
            <person name="Woyke T."/>
        </authorList>
    </citation>
    <scope>NUCLEOTIDE SEQUENCE</scope>
    <source>
        <strain evidence="1">HYV1</strain>
    </source>
</reference>
<proteinExistence type="predicted"/>
<gene>
    <name evidence="1" type="ORF">Hyperionvirus5_58</name>
</gene>
<dbReference type="EMBL" id="MK072387">
    <property type="protein sequence ID" value="AYV83252.1"/>
    <property type="molecule type" value="Genomic_DNA"/>
</dbReference>
<name>A0A3G5A868_9VIRU</name>
<organism evidence="1">
    <name type="scientific">Hyperionvirus sp</name>
    <dbReference type="NCBI Taxonomy" id="2487770"/>
    <lineage>
        <taxon>Viruses</taxon>
        <taxon>Varidnaviria</taxon>
        <taxon>Bamfordvirae</taxon>
        <taxon>Nucleocytoviricota</taxon>
        <taxon>Megaviricetes</taxon>
        <taxon>Imitervirales</taxon>
        <taxon>Mimiviridae</taxon>
        <taxon>Klosneuvirinae</taxon>
    </lineage>
</organism>
<sequence>MPEKNIYEKTVLLANNEKYKPVNKNVDFDLQNPWGIVRIGKTLWVNDNSSGGITHYNLKGIKLDPQFVTVPARLVEPPAASGSPSGLVVNKTEGFPITNGSVTKPSTLVGCTEDGLLYGYNEEVDEENAIITYTSPLPVNPDDFPSVYKGLVIFHNFLFVCNFGVGTIDVFDSDWNPQVEIGDALTDPNLPNNYGPFNIISFNNKLYVTYAQQDLEQHDDVRGVGNGFVNEITIKFNGLDTPDVKFNLLINQGVLNSPWGLAVEPGNSCKSRGTLLVGNFGDGAINAFNFDGCLLATFKKDCCSNLFINNLWGLLTYKDRIYFTAGPAGEADGILGILTQKKIARCASDSDQDSD</sequence>
<evidence type="ECO:0000313" key="1">
    <source>
        <dbReference type="EMBL" id="AYV83252.1"/>
    </source>
</evidence>
<dbReference type="InterPro" id="IPR017549">
    <property type="entry name" value="APMV_L690"/>
</dbReference>
<accession>A0A3G5A868</accession>
<dbReference type="SUPFAM" id="SSF75011">
    <property type="entry name" value="3-carboxy-cis,cis-mucoante lactonizing enzyme"/>
    <property type="match status" value="1"/>
</dbReference>
<dbReference type="NCBIfam" id="TIGR03118">
    <property type="entry name" value="PEPCTERM_chp_1"/>
    <property type="match status" value="1"/>
</dbReference>
<protein>
    <submittedName>
        <fullName evidence="1">TIGR03118 family protein</fullName>
    </submittedName>
</protein>